<gene>
    <name evidence="1" type="ORF">EV192_109387</name>
</gene>
<proteinExistence type="predicted"/>
<accession>A0A4R2JC88</accession>
<protein>
    <submittedName>
        <fullName evidence="1">Uncharacterized protein</fullName>
    </submittedName>
</protein>
<dbReference type="OrthoDB" id="4546644at2"/>
<organism evidence="1 2">
    <name type="scientific">Actinocrispum wychmicini</name>
    <dbReference type="NCBI Taxonomy" id="1213861"/>
    <lineage>
        <taxon>Bacteria</taxon>
        <taxon>Bacillati</taxon>
        <taxon>Actinomycetota</taxon>
        <taxon>Actinomycetes</taxon>
        <taxon>Pseudonocardiales</taxon>
        <taxon>Pseudonocardiaceae</taxon>
        <taxon>Actinocrispum</taxon>
    </lineage>
</organism>
<reference evidence="1 2" key="1">
    <citation type="submission" date="2019-03" db="EMBL/GenBank/DDBJ databases">
        <title>Genomic Encyclopedia of Type Strains, Phase IV (KMG-IV): sequencing the most valuable type-strain genomes for metagenomic binning, comparative biology and taxonomic classification.</title>
        <authorList>
            <person name="Goeker M."/>
        </authorList>
    </citation>
    <scope>NUCLEOTIDE SEQUENCE [LARGE SCALE GENOMIC DNA]</scope>
    <source>
        <strain evidence="1 2">DSM 45934</strain>
    </source>
</reference>
<dbReference type="RefSeq" id="WP_132123365.1">
    <property type="nucleotide sequence ID" value="NZ_SLWS01000009.1"/>
</dbReference>
<dbReference type="Proteomes" id="UP000295680">
    <property type="component" value="Unassembled WGS sequence"/>
</dbReference>
<comment type="caution">
    <text evidence="1">The sequence shown here is derived from an EMBL/GenBank/DDBJ whole genome shotgun (WGS) entry which is preliminary data.</text>
</comment>
<name>A0A4R2JC88_9PSEU</name>
<sequence length="160" mass="17746">MGLRSTPDVELLRSLTVARTWYEERFGWPVTVEVAAGRLVMEVGEWVDAVAMPQPLGRRVLSELWIAMLAGPVLTDATARWWMFLTRPAAATEWSVRQIRGLDVHLVPRGSHVVVPSETGESPRLPWIERPRALHQLPPWTAVIGAARRASAEPVTGLAA</sequence>
<evidence type="ECO:0000313" key="1">
    <source>
        <dbReference type="EMBL" id="TCO54406.1"/>
    </source>
</evidence>
<keyword evidence="2" id="KW-1185">Reference proteome</keyword>
<dbReference type="AlphaFoldDB" id="A0A4R2JC88"/>
<evidence type="ECO:0000313" key="2">
    <source>
        <dbReference type="Proteomes" id="UP000295680"/>
    </source>
</evidence>
<dbReference type="EMBL" id="SLWS01000009">
    <property type="protein sequence ID" value="TCO54406.1"/>
    <property type="molecule type" value="Genomic_DNA"/>
</dbReference>